<dbReference type="GO" id="GO:0008270">
    <property type="term" value="F:zinc ion binding"/>
    <property type="evidence" value="ECO:0007669"/>
    <property type="project" value="TreeGrafter"/>
</dbReference>
<dbReference type="Pfam" id="PF04389">
    <property type="entry name" value="Peptidase_M28"/>
    <property type="match status" value="1"/>
</dbReference>
<dbReference type="InterPro" id="IPR040234">
    <property type="entry name" value="QC/QCL"/>
</dbReference>
<sequence>MKNNMKVAALTLLVAANLFACKDKNTASTESSEPTTETVKVTPPAFSEDSAYQYVAAQVAFGPRVPNTPAHRACGDYLIGKLKGFGTTVQVQSFTAKAYDGKTLELRNFMGQINPKAARRILLAAHWDTRHVADKDTQNRDKPIDGANDGASGVGVLLEIARQLQANPLSEGIGVDIMLFDGEDYGQPDDAGDYIPDTYCLGSQHWSKNLMPIGYKAQYGILLDMVGAKGARFAQEEISRTYAKNVVDNIWKTAHSMGFSDYFPYQNSPSITDDHYYVIQNAEIPMADIIAYDSTSPDGYFGPYHHRHSDNLQVIDKNTLKVVGQTVLQVVKSEK</sequence>
<gene>
    <name evidence="5" type="ORF">GU926_09650</name>
</gene>
<evidence type="ECO:0000313" key="6">
    <source>
        <dbReference type="Proteomes" id="UP000464214"/>
    </source>
</evidence>
<feature type="chain" id="PRO_5027107804" evidence="3">
    <location>
        <begin position="21"/>
        <end position="335"/>
    </location>
</feature>
<accession>A0A6P1P067</accession>
<protein>
    <submittedName>
        <fullName evidence="5">M28 family peptidase</fullName>
    </submittedName>
</protein>
<proteinExistence type="predicted"/>
<dbReference type="Gene3D" id="3.40.630.10">
    <property type="entry name" value="Zn peptidases"/>
    <property type="match status" value="1"/>
</dbReference>
<keyword evidence="3" id="KW-0732">Signal</keyword>
<feature type="domain" description="Peptidase M28" evidence="4">
    <location>
        <begin position="108"/>
        <end position="331"/>
    </location>
</feature>
<dbReference type="KEGG" id="nib:GU926_09650"/>
<organism evidence="5 6">
    <name type="scientific">Nibribacter ruber</name>
    <dbReference type="NCBI Taxonomy" id="2698458"/>
    <lineage>
        <taxon>Bacteria</taxon>
        <taxon>Pseudomonadati</taxon>
        <taxon>Bacteroidota</taxon>
        <taxon>Cytophagia</taxon>
        <taxon>Cytophagales</taxon>
        <taxon>Hymenobacteraceae</taxon>
        <taxon>Nibribacter</taxon>
    </lineage>
</organism>
<dbReference type="SUPFAM" id="SSF53187">
    <property type="entry name" value="Zn-dependent exopeptidases"/>
    <property type="match status" value="1"/>
</dbReference>
<dbReference type="Proteomes" id="UP000464214">
    <property type="component" value="Chromosome"/>
</dbReference>
<evidence type="ECO:0000256" key="2">
    <source>
        <dbReference type="ARBA" id="ARBA00023315"/>
    </source>
</evidence>
<evidence type="ECO:0000256" key="3">
    <source>
        <dbReference type="SAM" id="SignalP"/>
    </source>
</evidence>
<dbReference type="RefSeq" id="WP_160691326.1">
    <property type="nucleotide sequence ID" value="NZ_CP047897.1"/>
</dbReference>
<name>A0A6P1P067_9BACT</name>
<dbReference type="EMBL" id="CP047897">
    <property type="protein sequence ID" value="QHL87688.1"/>
    <property type="molecule type" value="Genomic_DNA"/>
</dbReference>
<reference evidence="5 6" key="1">
    <citation type="submission" date="2020-01" db="EMBL/GenBank/DDBJ databases">
        <authorList>
            <person name="Kim M."/>
        </authorList>
    </citation>
    <scope>NUCLEOTIDE SEQUENCE [LARGE SCALE GENOMIC DNA]</scope>
    <source>
        <strain evidence="5 6">BT10</strain>
    </source>
</reference>
<evidence type="ECO:0000259" key="4">
    <source>
        <dbReference type="Pfam" id="PF04389"/>
    </source>
</evidence>
<keyword evidence="1" id="KW-0808">Transferase</keyword>
<dbReference type="AlphaFoldDB" id="A0A6P1P067"/>
<evidence type="ECO:0000313" key="5">
    <source>
        <dbReference type="EMBL" id="QHL87688.1"/>
    </source>
</evidence>
<dbReference type="PANTHER" id="PTHR12283:SF6">
    <property type="entry name" value="GLUTAMINYL-PEPTIDE CYCLOTRANSFERASE-RELATED"/>
    <property type="match status" value="1"/>
</dbReference>
<dbReference type="InterPro" id="IPR007484">
    <property type="entry name" value="Peptidase_M28"/>
</dbReference>
<dbReference type="PANTHER" id="PTHR12283">
    <property type="entry name" value="GLUTAMINYL-PEPTIDE CYCLOTRANSFERASE"/>
    <property type="match status" value="1"/>
</dbReference>
<feature type="signal peptide" evidence="3">
    <location>
        <begin position="1"/>
        <end position="20"/>
    </location>
</feature>
<dbReference type="GO" id="GO:0016603">
    <property type="term" value="F:glutaminyl-peptide cyclotransferase activity"/>
    <property type="evidence" value="ECO:0007669"/>
    <property type="project" value="TreeGrafter"/>
</dbReference>
<evidence type="ECO:0000256" key="1">
    <source>
        <dbReference type="ARBA" id="ARBA00022679"/>
    </source>
</evidence>
<keyword evidence="2" id="KW-0012">Acyltransferase</keyword>
<keyword evidence="6" id="KW-1185">Reference proteome</keyword>